<dbReference type="AlphaFoldDB" id="A0A804K4K1"/>
<keyword evidence="4" id="KW-0812">Transmembrane</keyword>
<feature type="region of interest" description="Disordered" evidence="5">
    <location>
        <begin position="102"/>
        <end position="178"/>
    </location>
</feature>
<name>A0A804K4K1_MUSAM</name>
<reference evidence="7" key="2">
    <citation type="submission" date="2021-05" db="UniProtKB">
        <authorList>
            <consortium name="EnsemblPlants"/>
        </authorList>
    </citation>
    <scope>IDENTIFICATION</scope>
    <source>
        <strain evidence="7">subsp. malaccensis</strain>
    </source>
</reference>
<dbReference type="Proteomes" id="UP000012960">
    <property type="component" value="Unplaced"/>
</dbReference>
<dbReference type="InParanoid" id="A0A804K4K1"/>
<dbReference type="Gene3D" id="3.90.550.10">
    <property type="entry name" value="Spore Coat Polysaccharide Biosynthesis Protein SpsA, Chain A"/>
    <property type="match status" value="1"/>
</dbReference>
<gene>
    <name evidence="6" type="ORF">GSMUA_342710.1</name>
</gene>
<evidence type="ECO:0000256" key="5">
    <source>
        <dbReference type="SAM" id="MobiDB-lite"/>
    </source>
</evidence>
<comment type="subcellular location">
    <subcellularLocation>
        <location evidence="4">Golgi apparatus membrane</location>
        <topology evidence="4">Single-pass type II membrane protein</topology>
    </subcellularLocation>
</comment>
<evidence type="ECO:0000313" key="7">
    <source>
        <dbReference type="EnsemblPlants" id="Ma08_p09120.1"/>
    </source>
</evidence>
<protein>
    <recommendedName>
        <fullName evidence="4">Hexosyltransferase</fullName>
        <ecNumber evidence="4">2.4.1.-</ecNumber>
    </recommendedName>
</protein>
<dbReference type="Pfam" id="PF25557">
    <property type="entry name" value="GAUT_1"/>
    <property type="match status" value="1"/>
</dbReference>
<reference evidence="6" key="1">
    <citation type="submission" date="2021-03" db="EMBL/GenBank/DDBJ databases">
        <authorList>
            <consortium name="Genoscope - CEA"/>
            <person name="William W."/>
        </authorList>
    </citation>
    <scope>NUCLEOTIDE SEQUENCE</scope>
    <source>
        <strain evidence="6">Doubled-haploid Pahang</strain>
    </source>
</reference>
<evidence type="ECO:0000256" key="2">
    <source>
        <dbReference type="ARBA" id="ARBA00006351"/>
    </source>
</evidence>
<feature type="compositionally biased region" description="Basic and acidic residues" evidence="5">
    <location>
        <begin position="167"/>
        <end position="178"/>
    </location>
</feature>
<dbReference type="GO" id="GO:0047262">
    <property type="term" value="F:polygalacturonate 4-alpha-galacturonosyltransferase activity"/>
    <property type="evidence" value="ECO:0007669"/>
    <property type="project" value="InterPro"/>
</dbReference>
<keyword evidence="4" id="KW-0472">Membrane</keyword>
<dbReference type="UniPathway" id="UPA00845"/>
<dbReference type="InterPro" id="IPR029044">
    <property type="entry name" value="Nucleotide-diphossugar_trans"/>
</dbReference>
<dbReference type="CDD" id="cd06429">
    <property type="entry name" value="GT8_like_1"/>
    <property type="match status" value="1"/>
</dbReference>
<proteinExistence type="inferred from homology"/>
<keyword evidence="8" id="KW-1185">Reference proteome</keyword>
<dbReference type="PANTHER" id="PTHR32116">
    <property type="entry name" value="GALACTURONOSYLTRANSFERASE 4-RELATED"/>
    <property type="match status" value="1"/>
</dbReference>
<accession>A0A804K4K1</accession>
<keyword evidence="4" id="KW-1133">Transmembrane helix</keyword>
<dbReference type="EC" id="2.4.1.-" evidence="4"/>
<keyword evidence="3 4" id="KW-0808">Transferase</keyword>
<dbReference type="FunCoup" id="A0A804K4K1">
    <property type="interactions" value="802"/>
</dbReference>
<dbReference type="GO" id="GO:0045489">
    <property type="term" value="P:pectin biosynthetic process"/>
    <property type="evidence" value="ECO:0007669"/>
    <property type="project" value="UniProtKB-UniPathway"/>
</dbReference>
<dbReference type="InterPro" id="IPR029993">
    <property type="entry name" value="GAUT"/>
</dbReference>
<dbReference type="Gramene" id="Ma08_t09120.1">
    <property type="protein sequence ID" value="Ma08_p09120.1"/>
    <property type="gene ID" value="Ma08_g09120"/>
</dbReference>
<sequence>MKGYGSAGAGGGSVVAQPASKRRWKGQAAAVLALVVFSLLVPLAFLLGLHNRFPSGYLVDDRSQQETTFENYHNVGGGQDQTPSEDDQRRVLNLMNRFAPPFQKDANSVSPDEYMRINNTGSSPSTLQPKDHTSQPITKNEASISKGPLTENNVALKEPSSLSNRIGGEDGKKNRDKASNVYETESSCELEFGSYCLWSREHREVMKDSVVKRLKDQLFVARAYYPSIAKLQGQENLTRELKLKIQDHERMLSEAVSDPDLPPFVGKNIKRLNEAIAKAKSCSVDCNNVDRKLRQILDLTEDETHFHMKQSAFLYQLGVQTMSKSFHCLSMRLTVEYFKSPLSDMEHPFAHKIDSPNLQHYVIFSRNILALSVTINSTVMNSEESDTIVFHVITDKENFYSMKHWFARNSYRKATIHIQNFDELKANLFGNLDLAELSVSEEFRLSSQAISQPTPLQMRTKYLSIFGHSHFLLPDIFKNLKKVILLDDDVVVQKDISFLWNLDLGGKVNGATQFCGVKLGQLKPYLGTSGYESNSCAWMSGLNIVDLEKWREHDITGIYRRFLHQLQHENEAGWRAATLPAGLLSFHGQIYALDDALVQQGLGHDYGVPEDTIENVAALHYNGNMKPWLDLGIPKYKKYWKKYLTQDERFMDECNVNP</sequence>
<organism evidence="7 8">
    <name type="scientific">Musa acuminata subsp. malaccensis</name>
    <name type="common">Wild banana</name>
    <name type="synonym">Musa malaccensis</name>
    <dbReference type="NCBI Taxonomy" id="214687"/>
    <lineage>
        <taxon>Eukaryota</taxon>
        <taxon>Viridiplantae</taxon>
        <taxon>Streptophyta</taxon>
        <taxon>Embryophyta</taxon>
        <taxon>Tracheophyta</taxon>
        <taxon>Spermatophyta</taxon>
        <taxon>Magnoliopsida</taxon>
        <taxon>Liliopsida</taxon>
        <taxon>Zingiberales</taxon>
        <taxon>Musaceae</taxon>
        <taxon>Musa</taxon>
    </lineage>
</organism>
<keyword evidence="3 4" id="KW-0328">Glycosyltransferase</keyword>
<dbReference type="GO" id="GO:0000139">
    <property type="term" value="C:Golgi membrane"/>
    <property type="evidence" value="ECO:0007669"/>
    <property type="project" value="UniProtKB-SubCell"/>
</dbReference>
<evidence type="ECO:0000256" key="4">
    <source>
        <dbReference type="RuleBase" id="RU362027"/>
    </source>
</evidence>
<keyword evidence="4" id="KW-0961">Cell wall biogenesis/degradation</keyword>
<dbReference type="OMA" id="VSETYHK"/>
<keyword evidence="4" id="KW-0333">Golgi apparatus</keyword>
<evidence type="ECO:0000313" key="8">
    <source>
        <dbReference type="Proteomes" id="UP000012960"/>
    </source>
</evidence>
<evidence type="ECO:0000256" key="3">
    <source>
        <dbReference type="ARBA" id="ARBA00022676"/>
    </source>
</evidence>
<evidence type="ECO:0000256" key="1">
    <source>
        <dbReference type="ARBA" id="ARBA00004877"/>
    </source>
</evidence>
<comment type="pathway">
    <text evidence="1 4">Glycan metabolism; pectin biosynthesis.</text>
</comment>
<comment type="similarity">
    <text evidence="2 4">Belongs to the glycosyltransferase 8 family.</text>
</comment>
<evidence type="ECO:0000313" key="6">
    <source>
        <dbReference type="EMBL" id="CAG1831017.1"/>
    </source>
</evidence>
<dbReference type="SUPFAM" id="SSF53448">
    <property type="entry name" value="Nucleotide-diphospho-sugar transferases"/>
    <property type="match status" value="1"/>
</dbReference>
<dbReference type="GO" id="GO:0071555">
    <property type="term" value="P:cell wall organization"/>
    <property type="evidence" value="ECO:0007669"/>
    <property type="project" value="UniProtKB-KW"/>
</dbReference>
<dbReference type="PANTHER" id="PTHR32116:SF12">
    <property type="entry name" value="GALACTURONOSYLTRANSFERASE 7-RELATED"/>
    <property type="match status" value="1"/>
</dbReference>
<dbReference type="EnsemblPlants" id="Ma08_t09120.1">
    <property type="protein sequence ID" value="Ma08_p09120.1"/>
    <property type="gene ID" value="Ma08_g09120"/>
</dbReference>
<dbReference type="OrthoDB" id="411524at2759"/>
<dbReference type="EMBL" id="HG996472">
    <property type="protein sequence ID" value="CAG1831017.1"/>
    <property type="molecule type" value="Genomic_DNA"/>
</dbReference>
<dbReference type="InterPro" id="IPR002495">
    <property type="entry name" value="Glyco_trans_8"/>
</dbReference>
<feature type="compositionally biased region" description="Polar residues" evidence="5">
    <location>
        <begin position="117"/>
        <end position="143"/>
    </location>
</feature>
<feature type="transmembrane region" description="Helical" evidence="4">
    <location>
        <begin position="28"/>
        <end position="49"/>
    </location>
</feature>
<dbReference type="Pfam" id="PF01501">
    <property type="entry name" value="Glyco_transf_8"/>
    <property type="match status" value="1"/>
</dbReference>